<accession>A0ACA9MJ12</accession>
<dbReference type="EMBL" id="CAJVPW010007870">
    <property type="protein sequence ID" value="CAG8586721.1"/>
    <property type="molecule type" value="Genomic_DNA"/>
</dbReference>
<dbReference type="Proteomes" id="UP000789366">
    <property type="component" value="Unassembled WGS sequence"/>
</dbReference>
<reference evidence="1" key="1">
    <citation type="submission" date="2021-06" db="EMBL/GenBank/DDBJ databases">
        <authorList>
            <person name="Kallberg Y."/>
            <person name="Tangrot J."/>
            <person name="Rosling A."/>
        </authorList>
    </citation>
    <scope>NUCLEOTIDE SEQUENCE</scope>
    <source>
        <strain evidence="1">28 12/20/2015</strain>
    </source>
</reference>
<name>A0ACA9MJ12_9GLOM</name>
<protein>
    <submittedName>
        <fullName evidence="1">16125_t:CDS:1</fullName>
    </submittedName>
</protein>
<gene>
    <name evidence="1" type="ORF">SPELUC_LOCUS6594</name>
</gene>
<sequence>MSELPKIPTAKLITLREEKDLQVYQAEKVESNGENEGKNK</sequence>
<evidence type="ECO:0000313" key="1">
    <source>
        <dbReference type="EMBL" id="CAG8586721.1"/>
    </source>
</evidence>
<organism evidence="1 2">
    <name type="scientific">Cetraspora pellucida</name>
    <dbReference type="NCBI Taxonomy" id="1433469"/>
    <lineage>
        <taxon>Eukaryota</taxon>
        <taxon>Fungi</taxon>
        <taxon>Fungi incertae sedis</taxon>
        <taxon>Mucoromycota</taxon>
        <taxon>Glomeromycotina</taxon>
        <taxon>Glomeromycetes</taxon>
        <taxon>Diversisporales</taxon>
        <taxon>Gigasporaceae</taxon>
        <taxon>Cetraspora</taxon>
    </lineage>
</organism>
<comment type="caution">
    <text evidence="1">The sequence shown here is derived from an EMBL/GenBank/DDBJ whole genome shotgun (WGS) entry which is preliminary data.</text>
</comment>
<proteinExistence type="predicted"/>
<keyword evidence="2" id="KW-1185">Reference proteome</keyword>
<evidence type="ECO:0000313" key="2">
    <source>
        <dbReference type="Proteomes" id="UP000789366"/>
    </source>
</evidence>
<feature type="non-terminal residue" evidence="1">
    <location>
        <position position="40"/>
    </location>
</feature>